<dbReference type="InterPro" id="IPR003675">
    <property type="entry name" value="Rce1/LyrA-like_dom"/>
</dbReference>
<evidence type="ECO:0000256" key="1">
    <source>
        <dbReference type="SAM" id="Phobius"/>
    </source>
</evidence>
<keyword evidence="1" id="KW-0472">Membrane</keyword>
<gene>
    <name evidence="3" type="ORF">J42TS3_03950</name>
</gene>
<name>A0ABQ4M5S7_9BACL</name>
<feature type="transmembrane region" description="Helical" evidence="1">
    <location>
        <begin position="135"/>
        <end position="152"/>
    </location>
</feature>
<keyword evidence="1" id="KW-1133">Transmembrane helix</keyword>
<dbReference type="Proteomes" id="UP000679992">
    <property type="component" value="Unassembled WGS sequence"/>
</dbReference>
<feature type="transmembrane region" description="Helical" evidence="1">
    <location>
        <begin position="179"/>
        <end position="197"/>
    </location>
</feature>
<feature type="transmembrane region" description="Helical" evidence="1">
    <location>
        <begin position="101"/>
        <end position="123"/>
    </location>
</feature>
<dbReference type="EMBL" id="BOSL01000001">
    <property type="protein sequence ID" value="GIP51360.1"/>
    <property type="molecule type" value="Genomic_DNA"/>
</dbReference>
<keyword evidence="1" id="KW-0812">Transmembrane</keyword>
<feature type="domain" description="CAAX prenyl protease 2/Lysostaphin resistance protein A-like" evidence="2">
    <location>
        <begin position="100"/>
        <end position="192"/>
    </location>
</feature>
<proteinExistence type="predicted"/>
<feature type="transmembrane region" description="Helical" evidence="1">
    <location>
        <begin position="23"/>
        <end position="42"/>
    </location>
</feature>
<dbReference type="PANTHER" id="PTHR43592:SF15">
    <property type="entry name" value="CAAX AMINO TERMINAL PROTEASE FAMILY PROTEIN"/>
    <property type="match status" value="1"/>
</dbReference>
<dbReference type="PANTHER" id="PTHR43592">
    <property type="entry name" value="CAAX AMINO TERMINAL PROTEASE"/>
    <property type="match status" value="1"/>
</dbReference>
<protein>
    <recommendedName>
        <fullName evidence="2">CAAX prenyl protease 2/Lysostaphin resistance protein A-like domain-containing protein</fullName>
    </recommendedName>
</protein>
<organism evidence="3 4">
    <name type="scientific">Paenibacillus vini</name>
    <dbReference type="NCBI Taxonomy" id="1476024"/>
    <lineage>
        <taxon>Bacteria</taxon>
        <taxon>Bacillati</taxon>
        <taxon>Bacillota</taxon>
        <taxon>Bacilli</taxon>
        <taxon>Bacillales</taxon>
        <taxon>Paenibacillaceae</taxon>
        <taxon>Paenibacillus</taxon>
    </lineage>
</organism>
<evidence type="ECO:0000313" key="4">
    <source>
        <dbReference type="Proteomes" id="UP000679992"/>
    </source>
</evidence>
<feature type="transmembrane region" description="Helical" evidence="1">
    <location>
        <begin position="157"/>
        <end position="173"/>
    </location>
</feature>
<feature type="transmembrane region" description="Helical" evidence="1">
    <location>
        <begin position="62"/>
        <end position="80"/>
    </location>
</feature>
<evidence type="ECO:0000259" key="2">
    <source>
        <dbReference type="Pfam" id="PF02517"/>
    </source>
</evidence>
<sequence>MKETLKKDQTGQSNRRESKPEEAIAVFFSFSLVCAAVIMLLVVQGTYSLPDILSFKKSPLEWALYTLIPLTGILLLGVILTKRLSSEHIDDANKNYQHLSLMKIVLFMFSAALFEELLFRGLIQNGLLLFLKKEWLAILATALLFLAFHVQYYKKPLMLLNITVPALVFGWVYAETDNILVPFFIHFLSNLLMTLFFKYNWIRLKE</sequence>
<dbReference type="RefSeq" id="WP_213653568.1">
    <property type="nucleotide sequence ID" value="NZ_BOSL01000001.1"/>
</dbReference>
<reference evidence="3 4" key="1">
    <citation type="submission" date="2021-03" db="EMBL/GenBank/DDBJ databases">
        <title>Antimicrobial resistance genes in bacteria isolated from Japanese honey, and their potential for conferring macrolide and lincosamide resistance in the American foulbrood pathogen Paenibacillus larvae.</title>
        <authorList>
            <person name="Okamoto M."/>
            <person name="Kumagai M."/>
            <person name="Kanamori H."/>
            <person name="Takamatsu D."/>
        </authorList>
    </citation>
    <scope>NUCLEOTIDE SEQUENCE [LARGE SCALE GENOMIC DNA]</scope>
    <source>
        <strain evidence="3 4">J42TS3</strain>
    </source>
</reference>
<dbReference type="Pfam" id="PF02517">
    <property type="entry name" value="Rce1-like"/>
    <property type="match status" value="1"/>
</dbReference>
<comment type="caution">
    <text evidence="3">The sequence shown here is derived from an EMBL/GenBank/DDBJ whole genome shotgun (WGS) entry which is preliminary data.</text>
</comment>
<keyword evidence="4" id="KW-1185">Reference proteome</keyword>
<accession>A0ABQ4M5S7</accession>
<evidence type="ECO:0000313" key="3">
    <source>
        <dbReference type="EMBL" id="GIP51360.1"/>
    </source>
</evidence>